<comment type="catalytic activity">
    <reaction evidence="1">
        <text>L-cysteine + L-glutamate + ATP = gamma-L-glutamyl-L-cysteine + ADP + phosphate + H(+)</text>
        <dbReference type="Rhea" id="RHEA:13285"/>
        <dbReference type="ChEBI" id="CHEBI:15378"/>
        <dbReference type="ChEBI" id="CHEBI:29985"/>
        <dbReference type="ChEBI" id="CHEBI:30616"/>
        <dbReference type="ChEBI" id="CHEBI:35235"/>
        <dbReference type="ChEBI" id="CHEBI:43474"/>
        <dbReference type="ChEBI" id="CHEBI:58173"/>
        <dbReference type="ChEBI" id="CHEBI:456216"/>
        <dbReference type="EC" id="6.3.2.2"/>
    </reaction>
</comment>
<reference evidence="2 3" key="1">
    <citation type="journal article" date="2019" name="Emerg. Microbes Infect.">
        <title>Comprehensive subspecies identification of 175 nontuberculous mycobacteria species based on 7547 genomic profiles.</title>
        <authorList>
            <person name="Matsumoto Y."/>
            <person name="Kinjo T."/>
            <person name="Motooka D."/>
            <person name="Nabeya D."/>
            <person name="Jung N."/>
            <person name="Uechi K."/>
            <person name="Horii T."/>
            <person name="Iida T."/>
            <person name="Fujita J."/>
            <person name="Nakamura S."/>
        </authorList>
    </citation>
    <scope>NUCLEOTIDE SEQUENCE [LARGE SCALE GENOMIC DNA]</scope>
    <source>
        <strain evidence="2 3">JCM 14738</strain>
    </source>
</reference>
<name>A0A1X1TDM3_9MYCO</name>
<dbReference type="Pfam" id="PF04107">
    <property type="entry name" value="GCS2"/>
    <property type="match status" value="1"/>
</dbReference>
<dbReference type="AlphaFoldDB" id="A0A1X1TDM3"/>
<dbReference type="GO" id="GO:0016879">
    <property type="term" value="F:ligase activity, forming carbon-nitrogen bonds"/>
    <property type="evidence" value="ECO:0007669"/>
    <property type="project" value="TreeGrafter"/>
</dbReference>
<proteinExistence type="predicted"/>
<dbReference type="InterPro" id="IPR014746">
    <property type="entry name" value="Gln_synth/guanido_kin_cat_dom"/>
</dbReference>
<dbReference type="RefSeq" id="WP_085232667.1">
    <property type="nucleotide sequence ID" value="NZ_AP022613.1"/>
</dbReference>
<dbReference type="PANTHER" id="PTHR36510">
    <property type="entry name" value="GLUTAMATE--CYSTEINE LIGASE 2-RELATED"/>
    <property type="match status" value="1"/>
</dbReference>
<dbReference type="SUPFAM" id="SSF55931">
    <property type="entry name" value="Glutamine synthetase/guanido kinase"/>
    <property type="match status" value="1"/>
</dbReference>
<sequence length="492" mass="55588">MGEEIKRTTYDHGHRREYRRKVQLCLDVFETMLAQSRFDSERTLTGMEIECNLVDADYQPAMSNRIVLDAIGDPAYQKELGAYNIEFNVPPRPLSGRTSVDLEEEIRASLNEAESKASAGIGPGGAHIVMIGILPTLMPEHLRDNWMSESTRYTALNESIFSARGEDIPINIYGPEPLSWNAASIAPESACTSMQLHLQVAPEDFAANWNAAQVLAGPQLALAANSPYFFGHQLWSETRIEVFAQSTDTRPEELKTQGVRPRVWFGERWITSILDLFKENIRYFPSLLPEVSDEDPVAELAAGRIPHLSELRLHNGTVYRWNRPVYDVVDGRPHLRLENRVLPAGPTVVDMLANAAFYYGLLRSLSEAEQPLWVLMSFPAAQRNFLQAAQHGMDARLQWPGFGDVTPQRLVLETLLPMAHEGLRRWNVDADVRDRLLGVIEGRAKTGRNGAWWQVTTVRSLEDGGMPRPQALAEMLRRYCEHMHANEPVHTW</sequence>
<dbReference type="Gene3D" id="3.30.590.20">
    <property type="match status" value="1"/>
</dbReference>
<keyword evidence="3" id="KW-1185">Reference proteome</keyword>
<dbReference type="InterPro" id="IPR050141">
    <property type="entry name" value="GCL_type2/YbdK_subfam"/>
</dbReference>
<evidence type="ECO:0000313" key="3">
    <source>
        <dbReference type="Proteomes" id="UP000467385"/>
    </source>
</evidence>
<gene>
    <name evidence="2" type="ORF">MCNS_50580</name>
</gene>
<dbReference type="PIRSF" id="PIRSF012666">
    <property type="entry name" value="UCP012666"/>
    <property type="match status" value="1"/>
</dbReference>
<dbReference type="PANTHER" id="PTHR36510:SF3">
    <property type="entry name" value="CONSERVED PROTEIN"/>
    <property type="match status" value="1"/>
</dbReference>
<protein>
    <submittedName>
        <fullName evidence="2">Uncharacterized protein</fullName>
    </submittedName>
</protein>
<dbReference type="InterPro" id="IPR016602">
    <property type="entry name" value="UCP012666"/>
</dbReference>
<dbReference type="InterPro" id="IPR006336">
    <property type="entry name" value="GCS2"/>
</dbReference>
<evidence type="ECO:0000313" key="2">
    <source>
        <dbReference type="EMBL" id="BBZ41995.1"/>
    </source>
</evidence>
<accession>A0A1X1TDM3</accession>
<dbReference type="Proteomes" id="UP000467385">
    <property type="component" value="Chromosome"/>
</dbReference>
<dbReference type="EMBL" id="AP022613">
    <property type="protein sequence ID" value="BBZ41995.1"/>
    <property type="molecule type" value="Genomic_DNA"/>
</dbReference>
<dbReference type="OrthoDB" id="240589at2"/>
<organism evidence="2 3">
    <name type="scientific">Mycobacterium conspicuum</name>
    <dbReference type="NCBI Taxonomy" id="44010"/>
    <lineage>
        <taxon>Bacteria</taxon>
        <taxon>Bacillati</taxon>
        <taxon>Actinomycetota</taxon>
        <taxon>Actinomycetes</taxon>
        <taxon>Mycobacteriales</taxon>
        <taxon>Mycobacteriaceae</taxon>
        <taxon>Mycobacterium</taxon>
    </lineage>
</organism>
<dbReference type="STRING" id="44010.AWC00_10870"/>
<evidence type="ECO:0000256" key="1">
    <source>
        <dbReference type="ARBA" id="ARBA00048819"/>
    </source>
</evidence>